<comment type="subunit">
    <text evidence="12">Homodimer.</text>
</comment>
<feature type="binding site" evidence="12">
    <location>
        <position position="183"/>
    </location>
    <ligand>
        <name>ATP</name>
        <dbReference type="ChEBI" id="CHEBI:30616"/>
    </ligand>
</feature>
<dbReference type="HAMAP" id="MF_01987">
    <property type="entry name" value="Ribokinase"/>
    <property type="match status" value="1"/>
</dbReference>
<comment type="cofactor">
    <cofactor evidence="12">
        <name>Mg(2+)</name>
        <dbReference type="ChEBI" id="CHEBI:18420"/>
    </cofactor>
    <text evidence="12">Requires a divalent cation, most likely magnesium in vivo, as an electrophilic catalyst to aid phosphoryl group transfer. It is the chelate of the metal and the nucleotide that is the actual substrate.</text>
</comment>
<evidence type="ECO:0000256" key="6">
    <source>
        <dbReference type="ARBA" id="ARBA00022741"/>
    </source>
</evidence>
<keyword evidence="15" id="KW-1185">Reference proteome</keyword>
<keyword evidence="11 12" id="KW-0119">Carbohydrate metabolism</keyword>
<keyword evidence="5 12" id="KW-0479">Metal-binding</keyword>
<dbReference type="InterPro" id="IPR011611">
    <property type="entry name" value="PfkB_dom"/>
</dbReference>
<feature type="binding site" evidence="12">
    <location>
        <position position="251"/>
    </location>
    <ligand>
        <name>substrate</name>
    </ligand>
</feature>
<feature type="binding site" evidence="12">
    <location>
        <position position="245"/>
    </location>
    <ligand>
        <name>K(+)</name>
        <dbReference type="ChEBI" id="CHEBI:29103"/>
    </ligand>
</feature>
<dbReference type="EC" id="2.7.1.15" evidence="2 12"/>
<reference evidence="14 15" key="1">
    <citation type="submission" date="2024-03" db="EMBL/GenBank/DDBJ databases">
        <title>Novel species of the genus Variovorax.</title>
        <authorList>
            <person name="Liu Q."/>
            <person name="Xin Y.-H."/>
        </authorList>
    </citation>
    <scope>NUCLEOTIDE SEQUENCE [LARGE SCALE GENOMIC DNA]</scope>
    <source>
        <strain evidence="14 15">KACC 18899</strain>
    </source>
</reference>
<comment type="caution">
    <text evidence="14">The sequence shown here is derived from an EMBL/GenBank/DDBJ whole genome shotgun (WGS) entry which is preliminary data.</text>
</comment>
<feature type="binding site" evidence="12">
    <location>
        <begin position="219"/>
        <end position="224"/>
    </location>
    <ligand>
        <name>ATP</name>
        <dbReference type="ChEBI" id="CHEBI:30616"/>
    </ligand>
</feature>
<evidence type="ECO:0000256" key="9">
    <source>
        <dbReference type="ARBA" id="ARBA00022842"/>
    </source>
</evidence>
<evidence type="ECO:0000256" key="4">
    <source>
        <dbReference type="ARBA" id="ARBA00022679"/>
    </source>
</evidence>
<comment type="subcellular location">
    <subcellularLocation>
        <location evidence="12">Cytoplasm</location>
    </subcellularLocation>
</comment>
<evidence type="ECO:0000256" key="1">
    <source>
        <dbReference type="ARBA" id="ARBA00005380"/>
    </source>
</evidence>
<dbReference type="SUPFAM" id="SSF53613">
    <property type="entry name" value="Ribokinase-like"/>
    <property type="match status" value="1"/>
</dbReference>
<dbReference type="InterPro" id="IPR002139">
    <property type="entry name" value="Ribo/fructo_kinase"/>
</dbReference>
<dbReference type="Proteomes" id="UP001365846">
    <property type="component" value="Unassembled WGS sequence"/>
</dbReference>
<feature type="binding site" evidence="12">
    <location>
        <position position="247"/>
    </location>
    <ligand>
        <name>K(+)</name>
        <dbReference type="ChEBI" id="CHEBI:29103"/>
    </ligand>
</feature>
<feature type="binding site" evidence="12">
    <location>
        <position position="290"/>
    </location>
    <ligand>
        <name>K(+)</name>
        <dbReference type="ChEBI" id="CHEBI:29103"/>
    </ligand>
</feature>
<dbReference type="PRINTS" id="PR00990">
    <property type="entry name" value="RIBOKINASE"/>
</dbReference>
<dbReference type="NCBIfam" id="TIGR02152">
    <property type="entry name" value="D_ribokin_bact"/>
    <property type="match status" value="1"/>
</dbReference>
<keyword evidence="4 12" id="KW-0808">Transferase</keyword>
<keyword evidence="9 12" id="KW-0460">Magnesium</keyword>
<dbReference type="GO" id="GO:0004747">
    <property type="term" value="F:ribokinase activity"/>
    <property type="evidence" value="ECO:0007669"/>
    <property type="project" value="UniProtKB-EC"/>
</dbReference>
<keyword evidence="7 12" id="KW-0418">Kinase</keyword>
<comment type="similarity">
    <text evidence="12">Belongs to the carbohydrate kinase PfkB family. Ribokinase subfamily.</text>
</comment>
<feature type="binding site" evidence="12">
    <location>
        <position position="286"/>
    </location>
    <ligand>
        <name>K(+)</name>
        <dbReference type="ChEBI" id="CHEBI:29103"/>
    </ligand>
</feature>
<evidence type="ECO:0000256" key="8">
    <source>
        <dbReference type="ARBA" id="ARBA00022840"/>
    </source>
</evidence>
<evidence type="ECO:0000256" key="5">
    <source>
        <dbReference type="ARBA" id="ARBA00022723"/>
    </source>
</evidence>
<evidence type="ECO:0000256" key="7">
    <source>
        <dbReference type="ARBA" id="ARBA00022777"/>
    </source>
</evidence>
<dbReference type="Gene3D" id="3.40.1190.20">
    <property type="match status" value="1"/>
</dbReference>
<feature type="active site" description="Proton acceptor" evidence="12">
    <location>
        <position position="251"/>
    </location>
</feature>
<accession>A0ABU8VN47</accession>
<feature type="binding site" evidence="12">
    <location>
        <position position="284"/>
    </location>
    <ligand>
        <name>K(+)</name>
        <dbReference type="ChEBI" id="CHEBI:29103"/>
    </ligand>
</feature>
<feature type="binding site" evidence="12">
    <location>
        <begin position="11"/>
        <end position="13"/>
    </location>
    <ligand>
        <name>substrate</name>
    </ligand>
</feature>
<sequence length="312" mass="32039">MPDIVVFGSLNMDLVVRTPRVPDAGETLQAHGFMTNPGGKGANQAVACARQGAAVAMVGRVGDDAFGQALKTSLEGDAIETRHVATAPASTGVALIMVDDSAQNRISLIPGANAFVGDDDVARLQDDLAGARLLLLQLEVPMESVLKAATLSHEKGCSVVLNPAPAQVLPEAMWGLLDMLVLNETEAALLCGFAVGDLDSATRAADALHRRGPPRVILTMGGEGVVVCDATGCRHFRALKVNAIDTTAAGDTFIGALCASLARGEAIDAGIALGIQAAALCVTRAGAQASIPHRADLQSLAPVDRPTTVTVR</sequence>
<feature type="binding site" evidence="12">
    <location>
        <begin position="250"/>
        <end position="251"/>
    </location>
    <ligand>
        <name>ATP</name>
        <dbReference type="ChEBI" id="CHEBI:30616"/>
    </ligand>
</feature>
<dbReference type="PROSITE" id="PS00583">
    <property type="entry name" value="PFKB_KINASES_1"/>
    <property type="match status" value="1"/>
</dbReference>
<comment type="pathway">
    <text evidence="12">Carbohydrate metabolism; D-ribose degradation; D-ribose 5-phosphate from beta-D-ribopyranose: step 2/2.</text>
</comment>
<dbReference type="InterPro" id="IPR002173">
    <property type="entry name" value="Carboh/pur_kinase_PfkB_CS"/>
</dbReference>
<comment type="catalytic activity">
    <reaction evidence="12">
        <text>D-ribose + ATP = D-ribose 5-phosphate + ADP + H(+)</text>
        <dbReference type="Rhea" id="RHEA:13697"/>
        <dbReference type="ChEBI" id="CHEBI:15378"/>
        <dbReference type="ChEBI" id="CHEBI:30616"/>
        <dbReference type="ChEBI" id="CHEBI:47013"/>
        <dbReference type="ChEBI" id="CHEBI:78346"/>
        <dbReference type="ChEBI" id="CHEBI:456216"/>
        <dbReference type="EC" id="2.7.1.15"/>
    </reaction>
</comment>
<keyword evidence="6 12" id="KW-0547">Nucleotide-binding</keyword>
<organism evidence="14 15">
    <name type="scientific">Variovorax ureilyticus</name>
    <dbReference type="NCBI Taxonomy" id="1836198"/>
    <lineage>
        <taxon>Bacteria</taxon>
        <taxon>Pseudomonadati</taxon>
        <taxon>Pseudomonadota</taxon>
        <taxon>Betaproteobacteria</taxon>
        <taxon>Burkholderiales</taxon>
        <taxon>Comamonadaceae</taxon>
        <taxon>Variovorax</taxon>
    </lineage>
</organism>
<evidence type="ECO:0000259" key="13">
    <source>
        <dbReference type="Pfam" id="PF00294"/>
    </source>
</evidence>
<comment type="caution">
    <text evidence="12">Lacks conserved residue(s) required for the propagation of feature annotation.</text>
</comment>
<evidence type="ECO:0000256" key="3">
    <source>
        <dbReference type="ARBA" id="ARBA00016943"/>
    </source>
</evidence>
<evidence type="ECO:0000256" key="11">
    <source>
        <dbReference type="ARBA" id="ARBA00023277"/>
    </source>
</evidence>
<feature type="binding site" evidence="12">
    <location>
        <begin position="39"/>
        <end position="43"/>
    </location>
    <ligand>
        <name>substrate</name>
    </ligand>
</feature>
<keyword evidence="12" id="KW-0963">Cytoplasm</keyword>
<name>A0ABU8VN47_9BURK</name>
<protein>
    <recommendedName>
        <fullName evidence="3 12">Ribokinase</fullName>
        <shortName evidence="12">RK</shortName>
        <ecNumber evidence="2 12">2.7.1.15</ecNumber>
    </recommendedName>
</protein>
<dbReference type="PANTHER" id="PTHR10584">
    <property type="entry name" value="SUGAR KINASE"/>
    <property type="match status" value="1"/>
</dbReference>
<dbReference type="Pfam" id="PF00294">
    <property type="entry name" value="PfkB"/>
    <property type="match status" value="1"/>
</dbReference>
<feature type="domain" description="Carbohydrate kinase PfkB" evidence="13">
    <location>
        <begin position="1"/>
        <end position="293"/>
    </location>
</feature>
<evidence type="ECO:0000256" key="10">
    <source>
        <dbReference type="ARBA" id="ARBA00022958"/>
    </source>
</evidence>
<dbReference type="InterPro" id="IPR011877">
    <property type="entry name" value="Ribokinase"/>
</dbReference>
<dbReference type="PANTHER" id="PTHR10584:SF166">
    <property type="entry name" value="RIBOKINASE"/>
    <property type="match status" value="1"/>
</dbReference>
<comment type="similarity">
    <text evidence="1">Belongs to the carbohydrate kinase pfkB family.</text>
</comment>
<evidence type="ECO:0000256" key="12">
    <source>
        <dbReference type="HAMAP-Rule" id="MF_01987"/>
    </source>
</evidence>
<dbReference type="EMBL" id="JBBKZU010000017">
    <property type="protein sequence ID" value="MEJ8815077.1"/>
    <property type="molecule type" value="Genomic_DNA"/>
</dbReference>
<dbReference type="CDD" id="cd01174">
    <property type="entry name" value="ribokinase"/>
    <property type="match status" value="1"/>
</dbReference>
<keyword evidence="10 12" id="KW-0630">Potassium</keyword>
<keyword evidence="8 12" id="KW-0067">ATP-binding</keyword>
<comment type="function">
    <text evidence="12">Catalyzes the phosphorylation of ribose at O-5 in a reaction requiring ATP and magnesium. The resulting D-ribose-5-phosphate can then be used either for sythesis of nucleotides, histidine, and tryptophan, or as a component of the pentose phosphate pathway.</text>
</comment>
<comment type="activity regulation">
    <text evidence="12">Activated by a monovalent cation that binds near, but not in, the active site. The most likely occupant of the site in vivo is potassium. Ion binding induces a conformational change that may alter substrate affinity.</text>
</comment>
<dbReference type="InterPro" id="IPR029056">
    <property type="entry name" value="Ribokinase-like"/>
</dbReference>
<evidence type="ECO:0000313" key="15">
    <source>
        <dbReference type="Proteomes" id="UP001365846"/>
    </source>
</evidence>
<dbReference type="RefSeq" id="WP_340360300.1">
    <property type="nucleotide sequence ID" value="NZ_JBBKZU010000017.1"/>
</dbReference>
<evidence type="ECO:0000256" key="2">
    <source>
        <dbReference type="ARBA" id="ARBA00012035"/>
    </source>
</evidence>
<feature type="binding site" evidence="12">
    <location>
        <position position="281"/>
    </location>
    <ligand>
        <name>K(+)</name>
        <dbReference type="ChEBI" id="CHEBI:29103"/>
    </ligand>
</feature>
<evidence type="ECO:0000313" key="14">
    <source>
        <dbReference type="EMBL" id="MEJ8815077.1"/>
    </source>
</evidence>
<proteinExistence type="inferred from homology"/>
<feature type="binding site" evidence="12">
    <location>
        <position position="139"/>
    </location>
    <ligand>
        <name>substrate</name>
    </ligand>
</feature>
<gene>
    <name evidence="12 14" type="primary">rbsK</name>
    <name evidence="14" type="ORF">WKW77_28665</name>
</gene>